<proteinExistence type="predicted"/>
<keyword evidence="1" id="KW-0812">Transmembrane</keyword>
<reference evidence="2" key="1">
    <citation type="submission" date="2019-11" db="EMBL/GenBank/DDBJ databases">
        <title>Studies on the baculoviruses infecting the caterpillars, Spilarctia obliqua Walker (Erebidae) and Pieris brassicae Linn. (Pieridae) (Insecta: Lepidoptera).</title>
        <authorList>
            <person name="Paul S."/>
            <person name="Arumugaperumal A."/>
            <person name="Sathiya Balasingh Thangapandi E.J.J."/>
            <person name="Sarjubala Devi H."/>
            <person name="Johnson T."/>
            <person name="Maisnam S."/>
            <person name="Krishnavel S."/>
            <person name="Soman Syamala S."/>
            <person name="Ramamoorthy S."/>
            <person name="Karthikeyan R."/>
            <person name="Subburaman C."/>
            <person name="Jeyaprakash R."/>
            <person name="Azhaguchamy M."/>
            <person name="Ramaiyer V."/>
            <person name="Sivasubramaniam S."/>
        </authorList>
    </citation>
    <scope>NUCLEOTIDE SEQUENCE</scope>
    <source>
        <strain evidence="2">Manipur</strain>
    </source>
</reference>
<keyword evidence="1" id="KW-0472">Membrane</keyword>
<keyword evidence="1" id="KW-1133">Transmembrane helix</keyword>
<accession>A0A7G9U8R9</accession>
<organismHost>
    <name type="scientific">Pieris brassicae</name>
    <name type="common">White butterfly</name>
    <name type="synonym">Large white butterfly</name>
    <dbReference type="NCBI Taxonomy" id="7116"/>
</organismHost>
<protein>
    <submittedName>
        <fullName evidence="2">Uncharacterized protein</fullName>
    </submittedName>
</protein>
<evidence type="ECO:0000313" key="2">
    <source>
        <dbReference type="EMBL" id="QNN89500.1"/>
    </source>
</evidence>
<feature type="transmembrane region" description="Helical" evidence="1">
    <location>
        <begin position="34"/>
        <end position="53"/>
    </location>
</feature>
<name>A0A7G9U8R9_GVPB</name>
<sequence length="64" mass="7216">MGDSQLCVECYKKLGGTNTLPDINSECAVLPDNAYFLVVIIYVIIVLQINYIVKCVYDFYLLSC</sequence>
<dbReference type="EMBL" id="MN750572">
    <property type="protein sequence ID" value="QNN89500.1"/>
    <property type="molecule type" value="Genomic_DNA"/>
</dbReference>
<evidence type="ECO:0000256" key="1">
    <source>
        <dbReference type="SAM" id="Phobius"/>
    </source>
</evidence>
<organism evidence="2">
    <name type="scientific">Pieris brassicae granulosis virus</name>
    <name type="common">PbGV</name>
    <name type="synonym">Pieris brassicae granulovirus</name>
    <dbReference type="NCBI Taxonomy" id="10465"/>
    <lineage>
        <taxon>Viruses</taxon>
        <taxon>Viruses incertae sedis</taxon>
        <taxon>Naldaviricetes</taxon>
        <taxon>Lefavirales</taxon>
        <taxon>Baculoviridae</taxon>
        <taxon>Betabaculovirus</taxon>
        <taxon>Betabaculovirus arrapae</taxon>
    </lineage>
</organism>